<dbReference type="RefSeq" id="WP_183087800.1">
    <property type="nucleotide sequence ID" value="NZ_JACJUD010000001.1"/>
</dbReference>
<evidence type="ECO:0008006" key="3">
    <source>
        <dbReference type="Google" id="ProtNLM"/>
    </source>
</evidence>
<dbReference type="SUPFAM" id="SSF53955">
    <property type="entry name" value="Lysozyme-like"/>
    <property type="match status" value="1"/>
</dbReference>
<reference evidence="1 2" key="1">
    <citation type="submission" date="2020-08" db="EMBL/GenBank/DDBJ databases">
        <authorList>
            <person name="Kim C.M."/>
        </authorList>
    </citation>
    <scope>NUCLEOTIDE SEQUENCE [LARGE SCALE GENOMIC DNA]</scope>
    <source>
        <strain evidence="1 2">UL070</strain>
    </source>
</reference>
<comment type="caution">
    <text evidence="1">The sequence shown here is derived from an EMBL/GenBank/DDBJ whole genome shotgun (WGS) entry which is preliminary data.</text>
</comment>
<accession>A0A7W4LJI9</accession>
<dbReference type="EMBL" id="JACJUD010000001">
    <property type="protein sequence ID" value="MBB2494263.1"/>
    <property type="molecule type" value="Genomic_DNA"/>
</dbReference>
<name>A0A7W4LJI9_9GAMM</name>
<keyword evidence="2" id="KW-1185">Reference proteome</keyword>
<dbReference type="AlphaFoldDB" id="A0A7W4LJI9"/>
<dbReference type="Gene3D" id="1.10.530.10">
    <property type="match status" value="1"/>
</dbReference>
<organism evidence="1 2">
    <name type="scientific">Aquipseudomonas ullengensis</name>
    <dbReference type="NCBI Taxonomy" id="2759166"/>
    <lineage>
        <taxon>Bacteria</taxon>
        <taxon>Pseudomonadati</taxon>
        <taxon>Pseudomonadota</taxon>
        <taxon>Gammaproteobacteria</taxon>
        <taxon>Pseudomonadales</taxon>
        <taxon>Pseudomonadaceae</taxon>
        <taxon>Aquipseudomonas</taxon>
    </lineage>
</organism>
<gene>
    <name evidence="1" type="ORF">H3H51_04465</name>
</gene>
<sequence length="1041" mass="115761">MAEHTPINWAFPFKLKGADGAASKDITNPEIYYAALAQSKDGFYPMGANGNWHGGVHFDEATGAVLDQSEVRCIADGEVIAYRIDEHYPTTTYGEGTAAVPRPFSTGFVLVKHRLELPPKPVETSADSTTTAPATAPALTFYSLYMHLLDWTSYQAQPTLPRPGFWGAGLCKVKPDASDKVRGLNVREHHKVDSSDLHYEANNAKYENKLATLPRGTRIETGEAAASPNHNWRRLIRATPAVEGLAENTGWIYVLEAKELAENQYLVSEDKSKDIPALEQIGLHVRESANASSNVLAVLPRGTEIRVSGEGNYVKLEAIVSGNAIPPLTVGADGKLPGYVWLESLEAQCSPNDLAKNNVYPLTTVQRIKAGELIGHIGQYQNFDDDRPRPVLHLEVFSCDDVPTFINQSKAWAESLPAEQKTLIKIHKDSVIRQPTTADTQIAADCDVRTVTDSPTEGCWAKVQPYVVLKVNKNDLGTYNSKQYPLDASQKSTIASARGIDVSEIPNQVDFLMETYLADGTDPQPYASGNIPTTRPMRKIGVKLNTPVWVKRSSLNAQGQRASTSGALEAWKSFPLSQATDGPACGFERILSKASWNDLSSDHKAIDANTEKTRWWYVTVANAAGQEISGWVPEADLIVTQHSPWEWPGFSLIEDTTPIVSQLAGTLSAVGALSTEETHTYAAKIDEAERGPIFQRLFEIIDQPNDAGVRDKELTALEIKSALGKPWLAQQLSLLITHYESEWFWKDSKWNELDPLMALTPGQPNPDWENEKQRIAKLSWWAALADKHGINTDGKVWHFQTVGLVANCIKYKCSWLNIETFVEEYKKEHQQIFGWFEAGSHVSLQNPLNQESEENLKNLLKMIMKLWREYFDECNDVYLAYMLATIRVESYDWNRVVFFGPICEKISYAQAEIDYGSGPTGRRAAMATANHNTGIGDGFKYRGRGLVQITWKINYEKFSTALGIDFTGDPELALNLESTTRIMLSGMRDGIFSHGNTLAAHLSPGNKNYFTARKIINGSDRANVFKFYAEKFETLILRTKN</sequence>
<dbReference type="Proteomes" id="UP000542720">
    <property type="component" value="Unassembled WGS sequence"/>
</dbReference>
<proteinExistence type="predicted"/>
<dbReference type="InterPro" id="IPR023346">
    <property type="entry name" value="Lysozyme-like_dom_sf"/>
</dbReference>
<evidence type="ECO:0000313" key="2">
    <source>
        <dbReference type="Proteomes" id="UP000542720"/>
    </source>
</evidence>
<evidence type="ECO:0000313" key="1">
    <source>
        <dbReference type="EMBL" id="MBB2494263.1"/>
    </source>
</evidence>
<protein>
    <recommendedName>
        <fullName evidence="3">Chitinase</fullName>
    </recommendedName>
</protein>